<sequence length="60" mass="6655">MSDPAIYMMGTTALAMLLFVSEVLSTTNQWKRNLSDSFSISILPLLVLFLAIVISEVQAY</sequence>
<name>A0A7G9YDC0_9EURY</name>
<dbReference type="EMBL" id="MT631165">
    <property type="protein sequence ID" value="QNO46004.1"/>
    <property type="molecule type" value="Genomic_DNA"/>
</dbReference>
<keyword evidence="1" id="KW-0472">Membrane</keyword>
<keyword evidence="1" id="KW-1133">Transmembrane helix</keyword>
<organism evidence="2">
    <name type="scientific">Candidatus Methanogaster sp. ANME-2c ERB4</name>
    <dbReference type="NCBI Taxonomy" id="2759911"/>
    <lineage>
        <taxon>Archaea</taxon>
        <taxon>Methanobacteriati</taxon>
        <taxon>Methanobacteriota</taxon>
        <taxon>Stenosarchaea group</taxon>
        <taxon>Methanomicrobia</taxon>
        <taxon>Methanosarcinales</taxon>
        <taxon>ANME-2 cluster</taxon>
        <taxon>Candidatus Methanogasteraceae</taxon>
        <taxon>Candidatus Methanogaster</taxon>
    </lineage>
</organism>
<gene>
    <name evidence="2" type="ORF">BDIOFFAC_00013</name>
</gene>
<accession>A0A7G9YDC0</accession>
<dbReference type="AlphaFoldDB" id="A0A7G9YDC0"/>
<keyword evidence="1" id="KW-0812">Transmembrane</keyword>
<reference evidence="2" key="1">
    <citation type="submission" date="2020-06" db="EMBL/GenBank/DDBJ databases">
        <title>Unique genomic features of the anaerobic methanotrophic archaea.</title>
        <authorList>
            <person name="Chadwick G.L."/>
            <person name="Skennerton C.T."/>
            <person name="Laso-Perez R."/>
            <person name="Leu A.O."/>
            <person name="Speth D.R."/>
            <person name="Yu H."/>
            <person name="Morgan-Lang C."/>
            <person name="Hatzenpichler R."/>
            <person name="Goudeau D."/>
            <person name="Malmstrom R."/>
            <person name="Brazelton W.J."/>
            <person name="Woyke T."/>
            <person name="Hallam S.J."/>
            <person name="Tyson G.W."/>
            <person name="Wegener G."/>
            <person name="Boetius A."/>
            <person name="Orphan V."/>
        </authorList>
    </citation>
    <scope>NUCLEOTIDE SEQUENCE</scope>
</reference>
<protein>
    <submittedName>
        <fullName evidence="2">Uncharacterized protein</fullName>
    </submittedName>
</protein>
<feature type="transmembrane region" description="Helical" evidence="1">
    <location>
        <begin position="41"/>
        <end position="59"/>
    </location>
</feature>
<evidence type="ECO:0000313" key="2">
    <source>
        <dbReference type="EMBL" id="QNO46004.1"/>
    </source>
</evidence>
<evidence type="ECO:0000256" key="1">
    <source>
        <dbReference type="SAM" id="Phobius"/>
    </source>
</evidence>
<proteinExistence type="predicted"/>